<dbReference type="GO" id="GO:0009986">
    <property type="term" value="C:cell surface"/>
    <property type="evidence" value="ECO:0007669"/>
    <property type="project" value="UniProtKB-SubCell"/>
</dbReference>
<dbReference type="PROSITE" id="PS00409">
    <property type="entry name" value="PROKAR_NTER_METHYL"/>
    <property type="match status" value="1"/>
</dbReference>
<dbReference type="AlphaFoldDB" id="A0A1G8CX19"/>
<feature type="transmembrane region" description="Helical" evidence="3">
    <location>
        <begin position="6"/>
        <end position="26"/>
    </location>
</feature>
<dbReference type="EMBL" id="FNDK01000006">
    <property type="protein sequence ID" value="SDH49992.1"/>
    <property type="molecule type" value="Genomic_DNA"/>
</dbReference>
<reference evidence="4 5" key="1">
    <citation type="submission" date="2016-10" db="EMBL/GenBank/DDBJ databases">
        <authorList>
            <person name="de Groot N.N."/>
        </authorList>
    </citation>
    <scope>NUCLEOTIDE SEQUENCE [LARGE SCALE GENOMIC DNA]</scope>
    <source>
        <strain evidence="4 5">DSM 21632</strain>
    </source>
</reference>
<dbReference type="InterPro" id="IPR045584">
    <property type="entry name" value="Pilin-like"/>
</dbReference>
<organism evidence="4 5">
    <name type="scientific">Alteribacillus persepolensis</name>
    <dbReference type="NCBI Taxonomy" id="568899"/>
    <lineage>
        <taxon>Bacteria</taxon>
        <taxon>Bacillati</taxon>
        <taxon>Bacillota</taxon>
        <taxon>Bacilli</taxon>
        <taxon>Bacillales</taxon>
        <taxon>Bacillaceae</taxon>
        <taxon>Alteribacillus</taxon>
    </lineage>
</organism>
<evidence type="ECO:0000256" key="3">
    <source>
        <dbReference type="SAM" id="Phobius"/>
    </source>
</evidence>
<dbReference type="NCBIfam" id="NF040982">
    <property type="entry name" value="ComGD"/>
    <property type="match status" value="1"/>
</dbReference>
<accession>A0A1G8CX19</accession>
<dbReference type="Pfam" id="PF07963">
    <property type="entry name" value="N_methyl"/>
    <property type="match status" value="1"/>
</dbReference>
<evidence type="ECO:0000313" key="4">
    <source>
        <dbReference type="EMBL" id="SDH49992.1"/>
    </source>
</evidence>
<dbReference type="OrthoDB" id="1653576at2"/>
<dbReference type="GO" id="GO:0030420">
    <property type="term" value="P:establishment of competence for transformation"/>
    <property type="evidence" value="ECO:0007669"/>
    <property type="project" value="UniProtKB-KW"/>
</dbReference>
<name>A0A1G8CX19_9BACI</name>
<comment type="subcellular location">
    <subcellularLocation>
        <location evidence="1">Cell surface</location>
    </subcellularLocation>
</comment>
<evidence type="ECO:0000256" key="1">
    <source>
        <dbReference type="ARBA" id="ARBA00004241"/>
    </source>
</evidence>
<protein>
    <submittedName>
        <fullName evidence="4">Competence protein ComGD</fullName>
    </submittedName>
</protein>
<evidence type="ECO:0000256" key="2">
    <source>
        <dbReference type="ARBA" id="ARBA00023287"/>
    </source>
</evidence>
<dbReference type="Proteomes" id="UP000199163">
    <property type="component" value="Unassembled WGS sequence"/>
</dbReference>
<keyword evidence="2" id="KW-0178">Competence</keyword>
<gene>
    <name evidence="4" type="ORF">SAMN05192534_106114</name>
</gene>
<evidence type="ECO:0000313" key="5">
    <source>
        <dbReference type="Proteomes" id="UP000199163"/>
    </source>
</evidence>
<dbReference type="RefSeq" id="WP_091272466.1">
    <property type="nucleotide sequence ID" value="NZ_FNDK01000006.1"/>
</dbReference>
<dbReference type="Gene3D" id="3.30.700.10">
    <property type="entry name" value="Glycoprotein, Type 4 Pilin"/>
    <property type="match status" value="1"/>
</dbReference>
<dbReference type="NCBIfam" id="TIGR02532">
    <property type="entry name" value="IV_pilin_GFxxxE"/>
    <property type="match status" value="1"/>
</dbReference>
<keyword evidence="3" id="KW-1133">Transmembrane helix</keyword>
<keyword evidence="3" id="KW-0812">Transmembrane</keyword>
<keyword evidence="5" id="KW-1185">Reference proteome</keyword>
<dbReference type="SUPFAM" id="SSF54523">
    <property type="entry name" value="Pili subunits"/>
    <property type="match status" value="1"/>
</dbReference>
<keyword evidence="3" id="KW-0472">Membrane</keyword>
<dbReference type="InterPro" id="IPR016785">
    <property type="entry name" value="ComGD"/>
</dbReference>
<dbReference type="PIRSF" id="PIRSF021292">
    <property type="entry name" value="Competence_ComGD"/>
    <property type="match status" value="1"/>
</dbReference>
<dbReference type="STRING" id="568899.SAMN05192534_106114"/>
<dbReference type="InterPro" id="IPR012902">
    <property type="entry name" value="N_methyl_site"/>
</dbReference>
<sequence>MNKGYTLIEMLVVLLIVTVAISIPLLSFQSYSDQREIDYFLDTLAEDLQYAQQYAYARQKYVYVTTTENHYYIRDTHLNVDPLKQRKIPKGITFEGTLALHDVAYNANGNIRKPGTVLINTPKANYKLVFQLGKGRFYIEKR</sequence>
<proteinExistence type="predicted"/>